<sequence length="228" mass="25031">MEDQAEQNFKTMDLECHRMLNFNAPLLSTRRAANSTVAGSSLGMLQSTSVPFSWEQAPGKPKNQERSNSSHFGDGDTPRLRLPPCLQHLPKAAADVLNSFDQDDGCDGDNDESSSNGVLRLKLSESNDNADQCSSYMINRFLPDATALAASSSAHFANNGFSKKGCDSRHSYASSSPKGCNSLQVLFPWRLKHKICSIKSPVMTCSTNVQNHQQSLRKKKHCPSLHKT</sequence>
<evidence type="ECO:0000313" key="3">
    <source>
        <dbReference type="Proteomes" id="UP001341840"/>
    </source>
</evidence>
<dbReference type="Pfam" id="PF05097">
    <property type="entry name" value="DUF688"/>
    <property type="match status" value="1"/>
</dbReference>
<proteinExistence type="predicted"/>
<feature type="region of interest" description="Disordered" evidence="1">
    <location>
        <begin position="52"/>
        <end position="82"/>
    </location>
</feature>
<dbReference type="PANTHER" id="PTHR33671:SF1">
    <property type="entry name" value="DUF688 FAMILY PROTEIN"/>
    <property type="match status" value="1"/>
</dbReference>
<reference evidence="2 3" key="1">
    <citation type="journal article" date="2023" name="Plants (Basel)">
        <title>Bridging the Gap: Combining Genomics and Transcriptomics Approaches to Understand Stylosanthes scabra, an Orphan Legume from the Brazilian Caatinga.</title>
        <authorList>
            <person name="Ferreira-Neto J.R.C."/>
            <person name="da Silva M.D."/>
            <person name="Binneck E."/>
            <person name="de Melo N.F."/>
            <person name="da Silva R.H."/>
            <person name="de Melo A.L.T.M."/>
            <person name="Pandolfi V."/>
            <person name="Bustamante F.O."/>
            <person name="Brasileiro-Vidal A.C."/>
            <person name="Benko-Iseppon A.M."/>
        </authorList>
    </citation>
    <scope>NUCLEOTIDE SEQUENCE [LARGE SCALE GENOMIC DNA]</scope>
    <source>
        <tissue evidence="2">Leaves</tissue>
    </source>
</reference>
<dbReference type="PANTHER" id="PTHR33671">
    <property type="entry name" value="N-METHYLTRANSFERASE, PUTATIVE (DUF688)-RELATED"/>
    <property type="match status" value="1"/>
</dbReference>
<feature type="non-terminal residue" evidence="2">
    <location>
        <position position="228"/>
    </location>
</feature>
<evidence type="ECO:0000313" key="2">
    <source>
        <dbReference type="EMBL" id="MED6209376.1"/>
    </source>
</evidence>
<dbReference type="Proteomes" id="UP001341840">
    <property type="component" value="Unassembled WGS sequence"/>
</dbReference>
<organism evidence="2 3">
    <name type="scientific">Stylosanthes scabra</name>
    <dbReference type="NCBI Taxonomy" id="79078"/>
    <lineage>
        <taxon>Eukaryota</taxon>
        <taxon>Viridiplantae</taxon>
        <taxon>Streptophyta</taxon>
        <taxon>Embryophyta</taxon>
        <taxon>Tracheophyta</taxon>
        <taxon>Spermatophyta</taxon>
        <taxon>Magnoliopsida</taxon>
        <taxon>eudicotyledons</taxon>
        <taxon>Gunneridae</taxon>
        <taxon>Pentapetalae</taxon>
        <taxon>rosids</taxon>
        <taxon>fabids</taxon>
        <taxon>Fabales</taxon>
        <taxon>Fabaceae</taxon>
        <taxon>Papilionoideae</taxon>
        <taxon>50 kb inversion clade</taxon>
        <taxon>dalbergioids sensu lato</taxon>
        <taxon>Dalbergieae</taxon>
        <taxon>Pterocarpus clade</taxon>
        <taxon>Stylosanthes</taxon>
    </lineage>
</organism>
<keyword evidence="3" id="KW-1185">Reference proteome</keyword>
<protein>
    <submittedName>
        <fullName evidence="2">Uncharacterized protein</fullName>
    </submittedName>
</protein>
<comment type="caution">
    <text evidence="2">The sequence shown here is derived from an EMBL/GenBank/DDBJ whole genome shotgun (WGS) entry which is preliminary data.</text>
</comment>
<dbReference type="EMBL" id="JASCZI010242063">
    <property type="protein sequence ID" value="MED6209376.1"/>
    <property type="molecule type" value="Genomic_DNA"/>
</dbReference>
<name>A0ABU6YHG4_9FABA</name>
<accession>A0ABU6YHG4</accession>
<evidence type="ECO:0000256" key="1">
    <source>
        <dbReference type="SAM" id="MobiDB-lite"/>
    </source>
</evidence>
<dbReference type="InterPro" id="IPR007789">
    <property type="entry name" value="DUF688"/>
</dbReference>
<gene>
    <name evidence="2" type="ORF">PIB30_054031</name>
</gene>